<evidence type="ECO:0000256" key="5">
    <source>
        <dbReference type="ARBA" id="ARBA00023049"/>
    </source>
</evidence>
<dbReference type="PANTHER" id="PTHR22726:SF24">
    <property type="entry name" value="M48 FAMILY METALLOPEPTIDASE"/>
    <property type="match status" value="1"/>
</dbReference>
<evidence type="ECO:0000313" key="9">
    <source>
        <dbReference type="EMBL" id="MCS2611092.1"/>
    </source>
</evidence>
<comment type="caution">
    <text evidence="9">The sequence shown here is derived from an EMBL/GenBank/DDBJ whole genome shotgun (WGS) entry which is preliminary data.</text>
</comment>
<evidence type="ECO:0000256" key="7">
    <source>
        <dbReference type="SAM" id="SignalP"/>
    </source>
</evidence>
<accession>A0ABT2EKH9</accession>
<name>A0ABT2EKH9_9GAMM</name>
<dbReference type="PANTHER" id="PTHR22726">
    <property type="entry name" value="METALLOENDOPEPTIDASE OMA1"/>
    <property type="match status" value="1"/>
</dbReference>
<dbReference type="Pfam" id="PF01435">
    <property type="entry name" value="Peptidase_M48"/>
    <property type="match status" value="1"/>
</dbReference>
<comment type="similarity">
    <text evidence="6">Belongs to the peptidase M48 family.</text>
</comment>
<dbReference type="InterPro" id="IPR001915">
    <property type="entry name" value="Peptidase_M48"/>
</dbReference>
<sequence length="271" mass="29200">MRWLRPLAMTAAVTTLCASIAACSTSPTGRSQLLLLPDSQLNEMGQQAFAQYQRDIPTADQASHRYVQCITEAIIDVLPDDQRNQDWQIRVFRADQPNAFALPGGYMGVNTGMLDIATDQNQLASVIGHEIGHVLARHANERASTQSATSLGLSVISSASGMQTPAGQQLMGVLGMGAEYGIALPFSRRHESEADAIGLQLMAEAGFDPRESVTLWENMQAASSGGEPPAWMSTHPSQGQRIQGLQANMDQAMATYEQARAQGRAPNCQRS</sequence>
<dbReference type="EMBL" id="JAJISC010000010">
    <property type="protein sequence ID" value="MCS2611092.1"/>
    <property type="molecule type" value="Genomic_DNA"/>
</dbReference>
<protein>
    <submittedName>
        <fullName evidence="9">M48 family metallopeptidase</fullName>
    </submittedName>
</protein>
<evidence type="ECO:0000256" key="2">
    <source>
        <dbReference type="ARBA" id="ARBA00022723"/>
    </source>
</evidence>
<keyword evidence="7" id="KW-0732">Signal</keyword>
<evidence type="ECO:0000256" key="6">
    <source>
        <dbReference type="RuleBase" id="RU003983"/>
    </source>
</evidence>
<organism evidence="9 10">
    <name type="scientific">Halomonas dongshanensis</name>
    <dbReference type="NCBI Taxonomy" id="2890835"/>
    <lineage>
        <taxon>Bacteria</taxon>
        <taxon>Pseudomonadati</taxon>
        <taxon>Pseudomonadota</taxon>
        <taxon>Gammaproteobacteria</taxon>
        <taxon>Oceanospirillales</taxon>
        <taxon>Halomonadaceae</taxon>
        <taxon>Halomonas</taxon>
    </lineage>
</organism>
<reference evidence="9" key="1">
    <citation type="submission" date="2021-11" db="EMBL/GenBank/DDBJ databases">
        <title>Halomonas sp., isolated from a coastal aquaculture zone in Dongshan Bay.</title>
        <authorList>
            <person name="Lin W."/>
        </authorList>
    </citation>
    <scope>NUCLEOTIDE SEQUENCE</scope>
    <source>
        <strain evidence="9">Yzlin-01</strain>
    </source>
</reference>
<dbReference type="RefSeq" id="WP_259037590.1">
    <property type="nucleotide sequence ID" value="NZ_JAJISC010000010.1"/>
</dbReference>
<dbReference type="CDD" id="cd07331">
    <property type="entry name" value="M48C_Oma1_like"/>
    <property type="match status" value="1"/>
</dbReference>
<gene>
    <name evidence="9" type="ORF">LLY24_17405</name>
</gene>
<dbReference type="PROSITE" id="PS51257">
    <property type="entry name" value="PROKAR_LIPOPROTEIN"/>
    <property type="match status" value="1"/>
</dbReference>
<proteinExistence type="inferred from homology"/>
<keyword evidence="3 6" id="KW-0378">Hydrolase</keyword>
<evidence type="ECO:0000256" key="3">
    <source>
        <dbReference type="ARBA" id="ARBA00022801"/>
    </source>
</evidence>
<dbReference type="Gene3D" id="3.30.2010.10">
    <property type="entry name" value="Metalloproteases ('zincins'), catalytic domain"/>
    <property type="match status" value="1"/>
</dbReference>
<feature type="chain" id="PRO_5045408531" evidence="7">
    <location>
        <begin position="22"/>
        <end position="271"/>
    </location>
</feature>
<evidence type="ECO:0000313" key="10">
    <source>
        <dbReference type="Proteomes" id="UP001165542"/>
    </source>
</evidence>
<keyword evidence="4 6" id="KW-0862">Zinc</keyword>
<evidence type="ECO:0000259" key="8">
    <source>
        <dbReference type="Pfam" id="PF01435"/>
    </source>
</evidence>
<keyword evidence="10" id="KW-1185">Reference proteome</keyword>
<dbReference type="InterPro" id="IPR051156">
    <property type="entry name" value="Mito/Outer_Membr_Metalloprot"/>
</dbReference>
<comment type="cofactor">
    <cofactor evidence="6">
        <name>Zn(2+)</name>
        <dbReference type="ChEBI" id="CHEBI:29105"/>
    </cofactor>
    <text evidence="6">Binds 1 zinc ion per subunit.</text>
</comment>
<feature type="signal peptide" evidence="7">
    <location>
        <begin position="1"/>
        <end position="21"/>
    </location>
</feature>
<evidence type="ECO:0000256" key="1">
    <source>
        <dbReference type="ARBA" id="ARBA00022670"/>
    </source>
</evidence>
<feature type="domain" description="Peptidase M48" evidence="8">
    <location>
        <begin position="64"/>
        <end position="247"/>
    </location>
</feature>
<keyword evidence="2" id="KW-0479">Metal-binding</keyword>
<evidence type="ECO:0000256" key="4">
    <source>
        <dbReference type="ARBA" id="ARBA00022833"/>
    </source>
</evidence>
<keyword evidence="5 6" id="KW-0482">Metalloprotease</keyword>
<dbReference type="Proteomes" id="UP001165542">
    <property type="component" value="Unassembled WGS sequence"/>
</dbReference>
<keyword evidence="1 6" id="KW-0645">Protease</keyword>